<name>A0A2S7KLJ4_9FLAO</name>
<reference evidence="1 2" key="1">
    <citation type="submission" date="2016-11" db="EMBL/GenBank/DDBJ databases">
        <title>Trade-off between light-utilization and light-protection in marine flavobacteria.</title>
        <authorList>
            <person name="Kumagai Y."/>
        </authorList>
    </citation>
    <scope>NUCLEOTIDE SEQUENCE [LARGE SCALE GENOMIC DNA]</scope>
    <source>
        <strain evidence="1 2">ATCC 700397</strain>
    </source>
</reference>
<evidence type="ECO:0000313" key="2">
    <source>
        <dbReference type="Proteomes" id="UP000239522"/>
    </source>
</evidence>
<dbReference type="InterPro" id="IPR038604">
    <property type="entry name" value="HopJ_sf"/>
</dbReference>
<dbReference type="Pfam" id="PF08888">
    <property type="entry name" value="HopJ"/>
    <property type="match status" value="1"/>
</dbReference>
<gene>
    <name evidence="1" type="ORF">BST83_17730</name>
</gene>
<dbReference type="OrthoDB" id="9790826at2"/>
<accession>A0A2S7KLJ4</accession>
<organism evidence="1 2">
    <name type="scientific">Polaribacter filamentus</name>
    <dbReference type="NCBI Taxonomy" id="53483"/>
    <lineage>
        <taxon>Bacteria</taxon>
        <taxon>Pseudomonadati</taxon>
        <taxon>Bacteroidota</taxon>
        <taxon>Flavobacteriia</taxon>
        <taxon>Flavobacteriales</taxon>
        <taxon>Flavobacteriaceae</taxon>
    </lineage>
</organism>
<dbReference type="InterPro" id="IPR014984">
    <property type="entry name" value="HopJ"/>
</dbReference>
<dbReference type="Proteomes" id="UP000239522">
    <property type="component" value="Unassembled WGS sequence"/>
</dbReference>
<evidence type="ECO:0000313" key="1">
    <source>
        <dbReference type="EMBL" id="PQB03443.1"/>
    </source>
</evidence>
<keyword evidence="2" id="KW-1185">Reference proteome</keyword>
<sequence length="114" mass="12905">MTIQQFKAKLKTTPSAITFAETMQVIDDNYNFTPTAFKNGNFKNKVGENSGSCKLFSFAILHKLTKAETLLCFGENYRTVLNDEKGTSHYNIRNFMKTGFKGLSFENEALSIKK</sequence>
<dbReference type="AlphaFoldDB" id="A0A2S7KLJ4"/>
<dbReference type="EMBL" id="MQUA01000014">
    <property type="protein sequence ID" value="PQB03443.1"/>
    <property type="molecule type" value="Genomic_DNA"/>
</dbReference>
<dbReference type="Gene3D" id="3.20.160.10">
    <property type="entry name" value="vpa0580 domain like"/>
    <property type="match status" value="1"/>
</dbReference>
<comment type="caution">
    <text evidence="1">The sequence shown here is derived from an EMBL/GenBank/DDBJ whole genome shotgun (WGS) entry which is preliminary data.</text>
</comment>
<proteinExistence type="predicted"/>
<protein>
    <submittedName>
        <fullName evidence="1">Type III effector</fullName>
    </submittedName>
</protein>